<dbReference type="Pfam" id="PF12836">
    <property type="entry name" value="HHH_3"/>
    <property type="match status" value="1"/>
</dbReference>
<evidence type="ECO:0000256" key="2">
    <source>
        <dbReference type="ARBA" id="ARBA00008664"/>
    </source>
</evidence>
<sequence>MKYFSHLLCLLLLTLWPVFPAAAPSPLDLNSATQKELIQIPLIGKGIAQAIIRYRKEHGGFTRLDQLLEVPDIGPKTFKVVKPYFAIGKHPTSSTSANIVNQDNIILLPDTLYYDALVDYIGKADISIDMAMFIFKTTASRNNKPRLLVNELIKARKRGVQVRLILEKSSYEDSINEENEKVAEKLQKNGVTVLFDSIKTTTHTKLIVIDRRYSFVGSHNLTHSALAYNHELSLLIDNRKLADQLTGYIDTLAP</sequence>
<gene>
    <name evidence="9" type="ORF">H8E41_04575</name>
</gene>
<dbReference type="SUPFAM" id="SSF47781">
    <property type="entry name" value="RuvA domain 2-like"/>
    <property type="match status" value="1"/>
</dbReference>
<comment type="catalytic activity">
    <reaction evidence="1">
        <text>a 1,2-diacyl-sn-glycero-3-phosphocholine + H2O = a 1,2-diacyl-sn-glycero-3-phosphate + choline + H(+)</text>
        <dbReference type="Rhea" id="RHEA:14445"/>
        <dbReference type="ChEBI" id="CHEBI:15354"/>
        <dbReference type="ChEBI" id="CHEBI:15377"/>
        <dbReference type="ChEBI" id="CHEBI:15378"/>
        <dbReference type="ChEBI" id="CHEBI:57643"/>
        <dbReference type="ChEBI" id="CHEBI:58608"/>
        <dbReference type="EC" id="3.1.4.4"/>
    </reaction>
</comment>
<dbReference type="SMART" id="SM00155">
    <property type="entry name" value="PLDc"/>
    <property type="match status" value="1"/>
</dbReference>
<evidence type="ECO:0000256" key="4">
    <source>
        <dbReference type="ARBA" id="ARBA00022801"/>
    </source>
</evidence>
<protein>
    <recommendedName>
        <fullName evidence="3">phospholipase D</fullName>
        <ecNumber evidence="3">3.1.4.4</ecNumber>
    </recommendedName>
</protein>
<evidence type="ECO:0000256" key="5">
    <source>
        <dbReference type="ARBA" id="ARBA00022963"/>
    </source>
</evidence>
<dbReference type="CDD" id="cd09131">
    <property type="entry name" value="PLDc_unchar3"/>
    <property type="match status" value="1"/>
</dbReference>
<dbReference type="Pfam" id="PF13091">
    <property type="entry name" value="PLDc_2"/>
    <property type="match status" value="1"/>
</dbReference>
<dbReference type="InterPro" id="IPR025202">
    <property type="entry name" value="PLD-like_dom"/>
</dbReference>
<dbReference type="GO" id="GO:0016042">
    <property type="term" value="P:lipid catabolic process"/>
    <property type="evidence" value="ECO:0007669"/>
    <property type="project" value="UniProtKB-KW"/>
</dbReference>
<proteinExistence type="inferred from homology"/>
<evidence type="ECO:0000256" key="6">
    <source>
        <dbReference type="ARBA" id="ARBA00023098"/>
    </source>
</evidence>
<evidence type="ECO:0000256" key="3">
    <source>
        <dbReference type="ARBA" id="ARBA00012027"/>
    </source>
</evidence>
<dbReference type="Proteomes" id="UP000614424">
    <property type="component" value="Unassembled WGS sequence"/>
</dbReference>
<comment type="caution">
    <text evidence="9">The sequence shown here is derived from an EMBL/GenBank/DDBJ whole genome shotgun (WGS) entry which is preliminary data.</text>
</comment>
<evidence type="ECO:0000256" key="1">
    <source>
        <dbReference type="ARBA" id="ARBA00000798"/>
    </source>
</evidence>
<dbReference type="PANTHER" id="PTHR43856">
    <property type="entry name" value="CARDIOLIPIN HYDROLASE"/>
    <property type="match status" value="1"/>
</dbReference>
<dbReference type="GO" id="GO:0006281">
    <property type="term" value="P:DNA repair"/>
    <property type="evidence" value="ECO:0007669"/>
    <property type="project" value="InterPro"/>
</dbReference>
<evidence type="ECO:0000259" key="8">
    <source>
        <dbReference type="PROSITE" id="PS50035"/>
    </source>
</evidence>
<feature type="domain" description="PLD phosphodiesterase" evidence="8">
    <location>
        <begin position="198"/>
        <end position="225"/>
    </location>
</feature>
<dbReference type="GO" id="GO:0003677">
    <property type="term" value="F:DNA binding"/>
    <property type="evidence" value="ECO:0007669"/>
    <property type="project" value="InterPro"/>
</dbReference>
<feature type="chain" id="PRO_5035320891" description="phospholipase D" evidence="7">
    <location>
        <begin position="23"/>
        <end position="254"/>
    </location>
</feature>
<dbReference type="InterPro" id="IPR051406">
    <property type="entry name" value="PLD_domain"/>
</dbReference>
<evidence type="ECO:0000256" key="7">
    <source>
        <dbReference type="SAM" id="SignalP"/>
    </source>
</evidence>
<dbReference type="GO" id="GO:0016891">
    <property type="term" value="F:RNA endonuclease activity producing 5'-phosphomonoesters, hydrolytic mechanism"/>
    <property type="evidence" value="ECO:0007669"/>
    <property type="project" value="TreeGrafter"/>
</dbReference>
<dbReference type="AlphaFoldDB" id="A0A8J6NE43"/>
<dbReference type="SMART" id="SM00278">
    <property type="entry name" value="HhH1"/>
    <property type="match status" value="2"/>
</dbReference>
<dbReference type="PROSITE" id="PS50035">
    <property type="entry name" value="PLD"/>
    <property type="match status" value="1"/>
</dbReference>
<reference evidence="9 10" key="1">
    <citation type="submission" date="2020-08" db="EMBL/GenBank/DDBJ databases">
        <title>Bridging the membrane lipid divide: bacteria of the FCB group superphylum have the potential to synthesize archaeal ether lipids.</title>
        <authorList>
            <person name="Villanueva L."/>
            <person name="Von Meijenfeldt F.A.B."/>
            <person name="Westbye A.B."/>
            <person name="Yadav S."/>
            <person name="Hopmans E.C."/>
            <person name="Dutilh B.E."/>
            <person name="Sinninghe Damste J.S."/>
        </authorList>
    </citation>
    <scope>NUCLEOTIDE SEQUENCE [LARGE SCALE GENOMIC DNA]</scope>
    <source>
        <strain evidence="9">NIOZ-UU47</strain>
    </source>
</reference>
<dbReference type="PANTHER" id="PTHR43856:SF1">
    <property type="entry name" value="MITOCHONDRIAL CARDIOLIPIN HYDROLASE"/>
    <property type="match status" value="1"/>
</dbReference>
<dbReference type="SUPFAM" id="SSF56024">
    <property type="entry name" value="Phospholipase D/nuclease"/>
    <property type="match status" value="1"/>
</dbReference>
<dbReference type="EC" id="3.1.4.4" evidence="3"/>
<evidence type="ECO:0000313" key="10">
    <source>
        <dbReference type="Proteomes" id="UP000614424"/>
    </source>
</evidence>
<organism evidence="9 10">
    <name type="scientific">Candidatus Desulfobia pelagia</name>
    <dbReference type="NCBI Taxonomy" id="2841692"/>
    <lineage>
        <taxon>Bacteria</taxon>
        <taxon>Pseudomonadati</taxon>
        <taxon>Thermodesulfobacteriota</taxon>
        <taxon>Desulfobulbia</taxon>
        <taxon>Desulfobulbales</taxon>
        <taxon>Desulfobulbaceae</taxon>
        <taxon>Candidatus Desulfobia</taxon>
    </lineage>
</organism>
<keyword evidence="6" id="KW-0443">Lipid metabolism</keyword>
<dbReference type="Gene3D" id="3.30.870.10">
    <property type="entry name" value="Endonuclease Chain A"/>
    <property type="match status" value="1"/>
</dbReference>
<dbReference type="GO" id="GO:0006793">
    <property type="term" value="P:phosphorus metabolic process"/>
    <property type="evidence" value="ECO:0007669"/>
    <property type="project" value="UniProtKB-ARBA"/>
</dbReference>
<dbReference type="GO" id="GO:0004630">
    <property type="term" value="F:phospholipase D activity"/>
    <property type="evidence" value="ECO:0007669"/>
    <property type="project" value="UniProtKB-EC"/>
</dbReference>
<dbReference type="InterPro" id="IPR010994">
    <property type="entry name" value="RuvA_2-like"/>
</dbReference>
<dbReference type="InterPro" id="IPR003583">
    <property type="entry name" value="Hlx-hairpin-Hlx_DNA-bd_motif"/>
</dbReference>
<dbReference type="Gene3D" id="1.10.150.320">
    <property type="entry name" value="Photosystem II 12 kDa extrinsic protein"/>
    <property type="match status" value="1"/>
</dbReference>
<comment type="similarity">
    <text evidence="2">Belongs to the phospholipase D family.</text>
</comment>
<dbReference type="EMBL" id="JACNJZ010000074">
    <property type="protein sequence ID" value="MBC8317158.1"/>
    <property type="molecule type" value="Genomic_DNA"/>
</dbReference>
<keyword evidence="7" id="KW-0732">Signal</keyword>
<feature type="signal peptide" evidence="7">
    <location>
        <begin position="1"/>
        <end position="22"/>
    </location>
</feature>
<evidence type="ECO:0000313" key="9">
    <source>
        <dbReference type="EMBL" id="MBC8317158.1"/>
    </source>
</evidence>
<name>A0A8J6NE43_9BACT</name>
<keyword evidence="5" id="KW-0442">Lipid degradation</keyword>
<dbReference type="InterPro" id="IPR001736">
    <property type="entry name" value="PLipase_D/transphosphatidylase"/>
</dbReference>
<accession>A0A8J6NE43</accession>
<keyword evidence="4" id="KW-0378">Hydrolase</keyword>